<dbReference type="Pfam" id="PF12680">
    <property type="entry name" value="SnoaL_2"/>
    <property type="match status" value="1"/>
</dbReference>
<name>A0AAW1R3T2_9CHLO</name>
<dbReference type="AlphaFoldDB" id="A0AAW1R3T2"/>
<evidence type="ECO:0000313" key="3">
    <source>
        <dbReference type="Proteomes" id="UP001438707"/>
    </source>
</evidence>
<evidence type="ECO:0000313" key="2">
    <source>
        <dbReference type="EMBL" id="KAK9828279.1"/>
    </source>
</evidence>
<gene>
    <name evidence="2" type="ORF">WJX74_007079</name>
</gene>
<keyword evidence="3" id="KW-1185">Reference proteome</keyword>
<proteinExistence type="predicted"/>
<dbReference type="Proteomes" id="UP001438707">
    <property type="component" value="Unassembled WGS sequence"/>
</dbReference>
<sequence>MASAIVEKAGGALSKGDLQACVDCFSEDAVLTMHVNPAVIPHGGVHHGRAGVKHFFETAFSLLEVRKGENLHIIAQGDIVIWRGWADICCRATKKSCKLQYTITWHVKDGKIISYDELVNSAAEEALFTR</sequence>
<organism evidence="2 3">
    <name type="scientific">Apatococcus lobatus</name>
    <dbReference type="NCBI Taxonomy" id="904363"/>
    <lineage>
        <taxon>Eukaryota</taxon>
        <taxon>Viridiplantae</taxon>
        <taxon>Chlorophyta</taxon>
        <taxon>core chlorophytes</taxon>
        <taxon>Trebouxiophyceae</taxon>
        <taxon>Chlorellales</taxon>
        <taxon>Chlorellaceae</taxon>
        <taxon>Apatococcus</taxon>
    </lineage>
</organism>
<dbReference type="Gene3D" id="3.10.450.50">
    <property type="match status" value="1"/>
</dbReference>
<dbReference type="SUPFAM" id="SSF54427">
    <property type="entry name" value="NTF2-like"/>
    <property type="match status" value="1"/>
</dbReference>
<comment type="caution">
    <text evidence="2">The sequence shown here is derived from an EMBL/GenBank/DDBJ whole genome shotgun (WGS) entry which is preliminary data.</text>
</comment>
<accession>A0AAW1R3T2</accession>
<dbReference type="InterPro" id="IPR032710">
    <property type="entry name" value="NTF2-like_dom_sf"/>
</dbReference>
<dbReference type="InterPro" id="IPR037401">
    <property type="entry name" value="SnoaL-like"/>
</dbReference>
<feature type="domain" description="SnoaL-like" evidence="1">
    <location>
        <begin position="12"/>
        <end position="114"/>
    </location>
</feature>
<evidence type="ECO:0000259" key="1">
    <source>
        <dbReference type="Pfam" id="PF12680"/>
    </source>
</evidence>
<protein>
    <recommendedName>
        <fullName evidence="1">SnoaL-like domain-containing protein</fullName>
    </recommendedName>
</protein>
<dbReference type="EMBL" id="JALJOS010000016">
    <property type="protein sequence ID" value="KAK9828279.1"/>
    <property type="molecule type" value="Genomic_DNA"/>
</dbReference>
<reference evidence="2 3" key="1">
    <citation type="journal article" date="2024" name="Nat. Commun.">
        <title>Phylogenomics reveals the evolutionary origins of lichenization in chlorophyte algae.</title>
        <authorList>
            <person name="Puginier C."/>
            <person name="Libourel C."/>
            <person name="Otte J."/>
            <person name="Skaloud P."/>
            <person name="Haon M."/>
            <person name="Grisel S."/>
            <person name="Petersen M."/>
            <person name="Berrin J.G."/>
            <person name="Delaux P.M."/>
            <person name="Dal Grande F."/>
            <person name="Keller J."/>
        </authorList>
    </citation>
    <scope>NUCLEOTIDE SEQUENCE [LARGE SCALE GENOMIC DNA]</scope>
    <source>
        <strain evidence="2 3">SAG 2145</strain>
    </source>
</reference>